<feature type="compositionally biased region" description="Basic and acidic residues" evidence="2">
    <location>
        <begin position="272"/>
        <end position="300"/>
    </location>
</feature>
<accession>A0A9K3H5T8</accession>
<sequence>MIYSVVQRKDKNDQDVDIEVKFNVGDLRRILELGDSDNDPTIIPERLCKGLWYRMGFAGHVNGKYLKSMFSPPYKFLIHCVMHALSHRKGAYDETSDYIMNIITCLVLNRPYNVSQVLLDRLDPANILGLRHITAETLGRLTTYKGLKKDESEPRVGRMIYKIANPGYVAPENDAWRHDNSNSKDETDRLRDMHEKKLRYWFVKDRKKKRTPKTSPAISIPKVSTPKIVVKGPSKKSPPRLVDELVLDSSEVLQQGVGLLKDSLESYLKKNEEAQAEKAPKNVESSAKHVEPKGVVHSDSSDADDESTETEPEIDMSKVGHGKVQLKKKPQKKRKGSDEEDSTYMPTAKEKKKLRTKRKAVQSGVIPRNVRAKKAGATMPESQSGKKEKHVTTSKGPAAVIDQNAEVPEVQSVEKPEAEKEKVPENPEYVRIEKKGAYDAESLRPKKTTLPDLSEGFPNVHGEYTDDILLDEDYDMFHDATVKDLKKKVSLLENEKAKAEVDRDELKKQLEELTKLNEEIKAIVIKHAQKIKTLGEDVDDNAKLFEQLSMEISELHEKNGSLNETNQMLHQMLSDLHEASSNEIKVMKLEVEALRAHKAVKDEQLNMLYTVMEHHLGINVQSIYNNIEIQRVEERRAQREKELAEAATQKKKEVIIETQEAGGSSSQPDVEMVDAEVDPQGFVLVGEATPLSYNFDNIIRLVQVEQRKRKAKEPEVLLLRWKEEEKEEEKIEDKELEDVLDAVDSYDDQGSTGLLIVNPFVQQQFDDFLNDEINEQEEDHHEESSSGKKHADQVFLTQPTVIYLNAPVEGEI</sequence>
<protein>
    <submittedName>
        <fullName evidence="3">Uncharacterized protein</fullName>
    </submittedName>
</protein>
<keyword evidence="1" id="KW-0175">Coiled coil</keyword>
<reference evidence="3" key="2">
    <citation type="submission" date="2020-06" db="EMBL/GenBank/DDBJ databases">
        <title>Helianthus annuus Genome sequencing and assembly Release 2.</title>
        <authorList>
            <person name="Gouzy J."/>
            <person name="Langlade N."/>
            <person name="Munos S."/>
        </authorList>
    </citation>
    <scope>NUCLEOTIDE SEQUENCE</scope>
    <source>
        <tissue evidence="3">Leaves</tissue>
    </source>
</reference>
<name>A0A9K3H5T8_HELAN</name>
<organism evidence="3 4">
    <name type="scientific">Helianthus annuus</name>
    <name type="common">Common sunflower</name>
    <dbReference type="NCBI Taxonomy" id="4232"/>
    <lineage>
        <taxon>Eukaryota</taxon>
        <taxon>Viridiplantae</taxon>
        <taxon>Streptophyta</taxon>
        <taxon>Embryophyta</taxon>
        <taxon>Tracheophyta</taxon>
        <taxon>Spermatophyta</taxon>
        <taxon>Magnoliopsida</taxon>
        <taxon>eudicotyledons</taxon>
        <taxon>Gunneridae</taxon>
        <taxon>Pentapetalae</taxon>
        <taxon>asterids</taxon>
        <taxon>campanulids</taxon>
        <taxon>Asterales</taxon>
        <taxon>Asteraceae</taxon>
        <taxon>Asteroideae</taxon>
        <taxon>Heliantheae alliance</taxon>
        <taxon>Heliantheae</taxon>
        <taxon>Helianthus</taxon>
    </lineage>
</organism>
<evidence type="ECO:0000313" key="4">
    <source>
        <dbReference type="Proteomes" id="UP000215914"/>
    </source>
</evidence>
<comment type="caution">
    <text evidence="3">The sequence shown here is derived from an EMBL/GenBank/DDBJ whole genome shotgun (WGS) entry which is preliminary data.</text>
</comment>
<feature type="compositionally biased region" description="Acidic residues" evidence="2">
    <location>
        <begin position="301"/>
        <end position="314"/>
    </location>
</feature>
<reference evidence="3" key="1">
    <citation type="journal article" date="2017" name="Nature">
        <title>The sunflower genome provides insights into oil metabolism, flowering and Asterid evolution.</title>
        <authorList>
            <person name="Badouin H."/>
            <person name="Gouzy J."/>
            <person name="Grassa C.J."/>
            <person name="Murat F."/>
            <person name="Staton S.E."/>
            <person name="Cottret L."/>
            <person name="Lelandais-Briere C."/>
            <person name="Owens G.L."/>
            <person name="Carrere S."/>
            <person name="Mayjonade B."/>
            <person name="Legrand L."/>
            <person name="Gill N."/>
            <person name="Kane N.C."/>
            <person name="Bowers J.E."/>
            <person name="Hubner S."/>
            <person name="Bellec A."/>
            <person name="Berard A."/>
            <person name="Berges H."/>
            <person name="Blanchet N."/>
            <person name="Boniface M.C."/>
            <person name="Brunel D."/>
            <person name="Catrice O."/>
            <person name="Chaidir N."/>
            <person name="Claudel C."/>
            <person name="Donnadieu C."/>
            <person name="Faraut T."/>
            <person name="Fievet G."/>
            <person name="Helmstetter N."/>
            <person name="King M."/>
            <person name="Knapp S.J."/>
            <person name="Lai Z."/>
            <person name="Le Paslier M.C."/>
            <person name="Lippi Y."/>
            <person name="Lorenzon L."/>
            <person name="Mandel J.R."/>
            <person name="Marage G."/>
            <person name="Marchand G."/>
            <person name="Marquand E."/>
            <person name="Bret-Mestries E."/>
            <person name="Morien E."/>
            <person name="Nambeesan S."/>
            <person name="Nguyen T."/>
            <person name="Pegot-Espagnet P."/>
            <person name="Pouilly N."/>
            <person name="Raftis F."/>
            <person name="Sallet E."/>
            <person name="Schiex T."/>
            <person name="Thomas J."/>
            <person name="Vandecasteele C."/>
            <person name="Vares D."/>
            <person name="Vear F."/>
            <person name="Vautrin S."/>
            <person name="Crespi M."/>
            <person name="Mangin B."/>
            <person name="Burke J.M."/>
            <person name="Salse J."/>
            <person name="Munos S."/>
            <person name="Vincourt P."/>
            <person name="Rieseberg L.H."/>
            <person name="Langlade N.B."/>
        </authorList>
    </citation>
    <scope>NUCLEOTIDE SEQUENCE</scope>
    <source>
        <tissue evidence="3">Leaves</tissue>
    </source>
</reference>
<evidence type="ECO:0000256" key="1">
    <source>
        <dbReference type="SAM" id="Coils"/>
    </source>
</evidence>
<feature type="region of interest" description="Disordered" evidence="2">
    <location>
        <begin position="272"/>
        <end position="428"/>
    </location>
</feature>
<feature type="compositionally biased region" description="Basic and acidic residues" evidence="2">
    <location>
        <begin position="778"/>
        <end position="792"/>
    </location>
</feature>
<feature type="compositionally biased region" description="Basic residues" evidence="2">
    <location>
        <begin position="350"/>
        <end position="360"/>
    </location>
</feature>
<feature type="region of interest" description="Disordered" evidence="2">
    <location>
        <begin position="774"/>
        <end position="793"/>
    </location>
</feature>
<dbReference type="AlphaFoldDB" id="A0A9K3H5T8"/>
<proteinExistence type="predicted"/>
<gene>
    <name evidence="3" type="ORF">HanXRQr2_Chr14g0635451</name>
</gene>
<feature type="coiled-coil region" evidence="1">
    <location>
        <begin position="482"/>
        <end position="526"/>
    </location>
</feature>
<feature type="compositionally biased region" description="Basic residues" evidence="2">
    <location>
        <begin position="320"/>
        <end position="335"/>
    </location>
</feature>
<keyword evidence="4" id="KW-1185">Reference proteome</keyword>
<evidence type="ECO:0000256" key="2">
    <source>
        <dbReference type="SAM" id="MobiDB-lite"/>
    </source>
</evidence>
<dbReference type="EMBL" id="MNCJ02000329">
    <property type="protein sequence ID" value="KAF5768355.1"/>
    <property type="molecule type" value="Genomic_DNA"/>
</dbReference>
<dbReference type="Gramene" id="mRNA:HanXRQr2_Chr14g0635451">
    <property type="protein sequence ID" value="mRNA:HanXRQr2_Chr14g0635451"/>
    <property type="gene ID" value="HanXRQr2_Chr14g0635451"/>
</dbReference>
<feature type="compositionally biased region" description="Basic and acidic residues" evidence="2">
    <location>
        <begin position="412"/>
        <end position="428"/>
    </location>
</feature>
<evidence type="ECO:0000313" key="3">
    <source>
        <dbReference type="EMBL" id="KAF5768355.1"/>
    </source>
</evidence>
<dbReference type="Proteomes" id="UP000215914">
    <property type="component" value="Unassembled WGS sequence"/>
</dbReference>